<evidence type="ECO:0000313" key="3">
    <source>
        <dbReference type="Proteomes" id="UP000717696"/>
    </source>
</evidence>
<dbReference type="OrthoDB" id="4259138at2759"/>
<accession>A0A9P9DMI4</accession>
<evidence type="ECO:0000256" key="1">
    <source>
        <dbReference type="SAM" id="SignalP"/>
    </source>
</evidence>
<dbReference type="SUPFAM" id="SSF55486">
    <property type="entry name" value="Metalloproteases ('zincins'), catalytic domain"/>
    <property type="match status" value="1"/>
</dbReference>
<dbReference type="Gene3D" id="3.40.390.10">
    <property type="entry name" value="Collagenase (Catalytic Domain)"/>
    <property type="match status" value="1"/>
</dbReference>
<dbReference type="GO" id="GO:0008237">
    <property type="term" value="F:metallopeptidase activity"/>
    <property type="evidence" value="ECO:0007669"/>
    <property type="project" value="InterPro"/>
</dbReference>
<organism evidence="2 3">
    <name type="scientific">Dactylonectria estremocensis</name>
    <dbReference type="NCBI Taxonomy" id="1079267"/>
    <lineage>
        <taxon>Eukaryota</taxon>
        <taxon>Fungi</taxon>
        <taxon>Dikarya</taxon>
        <taxon>Ascomycota</taxon>
        <taxon>Pezizomycotina</taxon>
        <taxon>Sordariomycetes</taxon>
        <taxon>Hypocreomycetidae</taxon>
        <taxon>Hypocreales</taxon>
        <taxon>Nectriaceae</taxon>
        <taxon>Dactylonectria</taxon>
    </lineage>
</organism>
<evidence type="ECO:0008006" key="4">
    <source>
        <dbReference type="Google" id="ProtNLM"/>
    </source>
</evidence>
<keyword evidence="3" id="KW-1185">Reference proteome</keyword>
<comment type="caution">
    <text evidence="2">The sequence shown here is derived from an EMBL/GenBank/DDBJ whole genome shotgun (WGS) entry which is preliminary data.</text>
</comment>
<evidence type="ECO:0000313" key="2">
    <source>
        <dbReference type="EMBL" id="KAH7121868.1"/>
    </source>
</evidence>
<feature type="signal peptide" evidence="1">
    <location>
        <begin position="1"/>
        <end position="26"/>
    </location>
</feature>
<proteinExistence type="predicted"/>
<feature type="chain" id="PRO_5040367440" description="Lysine-specific metallo-endopeptidase domain-containing protein" evidence="1">
    <location>
        <begin position="27"/>
        <end position="303"/>
    </location>
</feature>
<reference evidence="2" key="1">
    <citation type="journal article" date="2021" name="Nat. Commun.">
        <title>Genetic determinants of endophytism in the Arabidopsis root mycobiome.</title>
        <authorList>
            <person name="Mesny F."/>
            <person name="Miyauchi S."/>
            <person name="Thiergart T."/>
            <person name="Pickel B."/>
            <person name="Atanasova L."/>
            <person name="Karlsson M."/>
            <person name="Huettel B."/>
            <person name="Barry K.W."/>
            <person name="Haridas S."/>
            <person name="Chen C."/>
            <person name="Bauer D."/>
            <person name="Andreopoulos W."/>
            <person name="Pangilinan J."/>
            <person name="LaButti K."/>
            <person name="Riley R."/>
            <person name="Lipzen A."/>
            <person name="Clum A."/>
            <person name="Drula E."/>
            <person name="Henrissat B."/>
            <person name="Kohler A."/>
            <person name="Grigoriev I.V."/>
            <person name="Martin F.M."/>
            <person name="Hacquard S."/>
        </authorList>
    </citation>
    <scope>NUCLEOTIDE SEQUENCE</scope>
    <source>
        <strain evidence="2">MPI-CAGE-AT-0021</strain>
    </source>
</reference>
<protein>
    <recommendedName>
        <fullName evidence="4">Lysine-specific metallo-endopeptidase domain-containing protein</fullName>
    </recommendedName>
</protein>
<gene>
    <name evidence="2" type="ORF">B0J13DRAFT_628995</name>
</gene>
<dbReference type="InterPro" id="IPR024079">
    <property type="entry name" value="MetalloPept_cat_dom_sf"/>
</dbReference>
<dbReference type="AlphaFoldDB" id="A0A9P9DMI4"/>
<name>A0A9P9DMI4_9HYPO</name>
<dbReference type="EMBL" id="JAGMUU010000027">
    <property type="protein sequence ID" value="KAH7121868.1"/>
    <property type="molecule type" value="Genomic_DNA"/>
</dbReference>
<keyword evidence="1" id="KW-0732">Signal</keyword>
<dbReference type="Proteomes" id="UP000717696">
    <property type="component" value="Unassembled WGS sequence"/>
</dbReference>
<sequence>MSSISSSPSFARLLIVLGFLGQVALGAIGDVFNVQPGTTEGGCDDHTAALDRWFEDSQTLIKAAAVGVAATDTDSLGYLNGFFSIKPAGSKKEVTRRVTRVQEVLDNTKVPPGGKPYLFCDSDWVIEQAWDALALDVATGKPFPTNDKIEDIYGPTDKQKRELSPFWNAKIGYVFSAPGDYCSNPENMGATQDGTKPSTVTLCIKNFKADQGVTLADIPAVTAAGLSIHDLQAHSLTLFHEMFHLTLGLATTPDHSYKLSDILKFGIRDGTQNPESYAMYALAYHLGQTYTGFTFADGSSVTK</sequence>